<dbReference type="InterPro" id="IPR029065">
    <property type="entry name" value="Enolase_C-like"/>
</dbReference>
<evidence type="ECO:0000256" key="1">
    <source>
        <dbReference type="ARBA" id="ARBA00022723"/>
    </source>
</evidence>
<feature type="domain" description="Mandelate racemase/muconate lactonizing enzyme C-terminal" evidence="3">
    <location>
        <begin position="127"/>
        <end position="232"/>
    </location>
</feature>
<dbReference type="GO" id="GO:0046872">
    <property type="term" value="F:metal ion binding"/>
    <property type="evidence" value="ECO:0007669"/>
    <property type="project" value="UniProtKB-KW"/>
</dbReference>
<name>A0A949JUS4_9FIRM</name>
<dbReference type="InterPro" id="IPR013342">
    <property type="entry name" value="Mandelate_racemase_C"/>
</dbReference>
<dbReference type="EMBL" id="JAHQCW010000001">
    <property type="protein sequence ID" value="MBU9735044.1"/>
    <property type="molecule type" value="Genomic_DNA"/>
</dbReference>
<dbReference type="SFLD" id="SFLDS00001">
    <property type="entry name" value="Enolase"/>
    <property type="match status" value="1"/>
</dbReference>
<dbReference type="PANTHER" id="PTHR48080">
    <property type="entry name" value="D-GALACTONATE DEHYDRATASE-RELATED"/>
    <property type="match status" value="1"/>
</dbReference>
<evidence type="ECO:0000313" key="4">
    <source>
        <dbReference type="EMBL" id="MBU9735044.1"/>
    </source>
</evidence>
<evidence type="ECO:0000313" key="5">
    <source>
        <dbReference type="Proteomes" id="UP000712157"/>
    </source>
</evidence>
<dbReference type="SMART" id="SM00922">
    <property type="entry name" value="MR_MLE"/>
    <property type="match status" value="1"/>
</dbReference>
<dbReference type="CDD" id="cd03316">
    <property type="entry name" value="MR_like"/>
    <property type="match status" value="1"/>
</dbReference>
<dbReference type="SUPFAM" id="SSF54826">
    <property type="entry name" value="Enolase N-terminal domain-like"/>
    <property type="match status" value="1"/>
</dbReference>
<dbReference type="InterPro" id="IPR034593">
    <property type="entry name" value="DgoD-like"/>
</dbReference>
<accession>A0A949JUS4</accession>
<keyword evidence="1" id="KW-0479">Metal-binding</keyword>
<comment type="caution">
    <text evidence="4">The sequence shown here is derived from an EMBL/GenBank/DDBJ whole genome shotgun (WGS) entry which is preliminary data.</text>
</comment>
<dbReference type="Gene3D" id="3.30.390.10">
    <property type="entry name" value="Enolase-like, N-terminal domain"/>
    <property type="match status" value="1"/>
</dbReference>
<gene>
    <name evidence="4" type="ORF">KTH89_00750</name>
</gene>
<dbReference type="Pfam" id="PF13378">
    <property type="entry name" value="MR_MLE_C"/>
    <property type="match status" value="1"/>
</dbReference>
<dbReference type="InterPro" id="IPR013341">
    <property type="entry name" value="Mandelate_racemase_N_dom"/>
</dbReference>
<dbReference type="RefSeq" id="WP_238720262.1">
    <property type="nucleotide sequence ID" value="NZ_JAHQCW010000001.1"/>
</dbReference>
<keyword evidence="5" id="KW-1185">Reference proteome</keyword>
<dbReference type="InterPro" id="IPR029017">
    <property type="entry name" value="Enolase-like_N"/>
</dbReference>
<dbReference type="Pfam" id="PF02746">
    <property type="entry name" value="MR_MLE_N"/>
    <property type="match status" value="1"/>
</dbReference>
<dbReference type="InterPro" id="IPR036849">
    <property type="entry name" value="Enolase-like_C_sf"/>
</dbReference>
<proteinExistence type="predicted"/>
<dbReference type="Gene3D" id="3.20.20.120">
    <property type="entry name" value="Enolase-like C-terminal domain"/>
    <property type="match status" value="1"/>
</dbReference>
<dbReference type="PANTHER" id="PTHR48080:SF2">
    <property type="entry name" value="D-GALACTONATE DEHYDRATASE"/>
    <property type="match status" value="1"/>
</dbReference>
<dbReference type="AlphaFoldDB" id="A0A949JUS4"/>
<dbReference type="Proteomes" id="UP000712157">
    <property type="component" value="Unassembled WGS sequence"/>
</dbReference>
<sequence length="387" mass="42978">MKITQIKTYVVGNPWKNWIFIKLYTDEGVTGVGEATGGLQTKPIEAAVQELSSLVIGKDPTKINLLWDDLYKALFLGYSVAMSGIEQACWDILGKTLQVPVYQLLGGAVRKKIRAYANGWYKGPRDPAFFVEAAARIVEMGYTALKFDPFGNAYRFLERKEEKLSLAIVRAVRDAVGEDIDLIIEGHDRFSVSTAVTVGKALEEFRPMWFETPVMSTDIEATREVAGKIAVPVASGERFQSLNQFSQLVEGNVISIVQPEVLEIGGISRMMKTAAIAQGHEAFLAPHNAQSPLCTAVNVQIGAAADNLLIQECFDDTNVEWADSVMEGRIPVRDGYLEVPDKPGLGIELREKELAKYPYGERNFLKLFEAGWEKRENKPKEDIGRNI</sequence>
<dbReference type="GO" id="GO:0016829">
    <property type="term" value="F:lyase activity"/>
    <property type="evidence" value="ECO:0007669"/>
    <property type="project" value="UniProtKB-KW"/>
</dbReference>
<keyword evidence="2" id="KW-0456">Lyase</keyword>
<organism evidence="4 5">
    <name type="scientific">Diplocloster agilis</name>
    <dbReference type="NCBI Taxonomy" id="2850323"/>
    <lineage>
        <taxon>Bacteria</taxon>
        <taxon>Bacillati</taxon>
        <taxon>Bacillota</taxon>
        <taxon>Clostridia</taxon>
        <taxon>Lachnospirales</taxon>
        <taxon>Lachnospiraceae</taxon>
        <taxon>Diplocloster</taxon>
    </lineage>
</organism>
<reference evidence="4" key="1">
    <citation type="submission" date="2021-06" db="EMBL/GenBank/DDBJ databases">
        <title>Description of novel taxa of the family Lachnospiraceae.</title>
        <authorList>
            <person name="Chaplin A.V."/>
            <person name="Sokolova S.R."/>
            <person name="Pikina A.P."/>
            <person name="Korzhanova M."/>
            <person name="Belova V."/>
            <person name="Korostin D."/>
            <person name="Efimov B.A."/>
        </authorList>
    </citation>
    <scope>NUCLEOTIDE SEQUENCE</scope>
    <source>
        <strain evidence="4">ASD5720</strain>
    </source>
</reference>
<evidence type="ECO:0000256" key="2">
    <source>
        <dbReference type="ARBA" id="ARBA00023239"/>
    </source>
</evidence>
<dbReference type="SUPFAM" id="SSF51604">
    <property type="entry name" value="Enolase C-terminal domain-like"/>
    <property type="match status" value="1"/>
</dbReference>
<protein>
    <submittedName>
        <fullName evidence="4">Mandelate racemase/muconate lactonizing enzyme family protein</fullName>
    </submittedName>
</protein>
<evidence type="ECO:0000259" key="3">
    <source>
        <dbReference type="SMART" id="SM00922"/>
    </source>
</evidence>